<dbReference type="AlphaFoldDB" id="A0A167F4G5"/>
<reference evidence="3 4" key="1">
    <citation type="submission" date="2013-07" db="EMBL/GenBank/DDBJ databases">
        <title>Comparative Genomic and Metabolomic Analysis of Twelve Strains of Pseudoalteromonas luteoviolacea.</title>
        <authorList>
            <person name="Vynne N.G."/>
            <person name="Mansson M."/>
            <person name="Gram L."/>
        </authorList>
    </citation>
    <scope>NUCLEOTIDE SEQUENCE [LARGE SCALE GENOMIC DNA]</scope>
    <source>
        <strain evidence="3 4">H33</strain>
    </source>
</reference>
<keyword evidence="1" id="KW-0812">Transmembrane</keyword>
<accession>A0A167F4G5</accession>
<dbReference type="Pfam" id="PF13271">
    <property type="entry name" value="DUF4062"/>
    <property type="match status" value="1"/>
</dbReference>
<comment type="caution">
    <text evidence="3">The sequence shown here is derived from an EMBL/GenBank/DDBJ whole genome shotgun (WGS) entry which is preliminary data.</text>
</comment>
<dbReference type="Proteomes" id="UP000076503">
    <property type="component" value="Unassembled WGS sequence"/>
</dbReference>
<evidence type="ECO:0000313" key="3">
    <source>
        <dbReference type="EMBL" id="KZN51626.1"/>
    </source>
</evidence>
<sequence>MSEQTVINIFISSPGDCLQERETAKRVIERLNGSPEAKKNRLTFKRIMWEEIPPGAGEPDNTQLRINQIMKRYDLDHYDIYLGFMKNRLGTPTAAAKSGTVEEFESALEELKSKRQPSEVLFYFINQAGQTKPHQGVEGFKKDLEGRGFLYHQLPSEQFETQLTIHLTVMAAQWHAWPNRLKRLKRIVKPVANAVATLLCISFVNYYYFFDYRSSESILLQAEQAEVVTLLQRWDKLSPMMVLNTDSTRTELNEHIAHKITEAMTLSQGLNDWRLWHDHSISQNSARRAHVKKRLSEKLQALIAQNHSSLEGMEGYTLWRSAYESRLFTSDDKDALQWLADIANRNLFLALNLQGNEPPKLDQMGLLASELTQLGAFSNILTSQPLSAAIQWENNVQRATLAKLSQHWHYVAAVAKAQLNDFDDKTKLVLTDFVARAPNDKLLAFLSTNTATALDHNSQSAIVTGLSQRSPNERFQAALHFIQLATLHGYEEEYFTEPPRMLFEDMVFPSQHTQLMSALKQWIEQQQWPPYYLLEAVLYNLQLNQLDVQSQIGLTKRLVSIQEAAQIGASVNVIEYLQYLKVEPAWEYIQEVLQQHINGQVHYGLAEIPEKAALLLALQRTQLIDNTKVAISLVEKAIADVQADKSMSLSILSQVYANYLSLLAQSRDLDWDMHSTMVDRIIKQRLAGLKQSAIRLSFGLGPSAERDTFWESIIDVPLGNLLDTLSLEQQMTLLQAPSDGLPVASEQFETRLLYLLPLFGQKAWSEAFIDRLIPHILAFELYNQSVIVALAKNLPNVYQVHVVEQIFSHDPAYAILFAYISNSDEVIDIIIGKIQNSTQLIAAENHLYWLPLDKQSDVAAKLITQQLGNGNQGESLLSGALSKQVYHPQLVALAGSILSEPDALVRNPEAFAYFVNHASAVQLQQLDEKSTATVVRDFMSDIEKTQWLAIVQSLSPQNSKALPSLVTDILLDRVIVWADNNSDIGTFSFLCNQSVFHPLLERLLETHPRQLQKILPKLLFDNQLTVEVSGQLAYPNAAFESYLIWLYGRVLSITKDHTVMNDRLLRKLLTQLQQNTLATVRAAALLSAQVSEI</sequence>
<feature type="transmembrane region" description="Helical" evidence="1">
    <location>
        <begin position="190"/>
        <end position="209"/>
    </location>
</feature>
<evidence type="ECO:0000259" key="2">
    <source>
        <dbReference type="Pfam" id="PF13271"/>
    </source>
</evidence>
<gene>
    <name evidence="3" type="ORF">N476_12425</name>
</gene>
<evidence type="ECO:0000256" key="1">
    <source>
        <dbReference type="SAM" id="Phobius"/>
    </source>
</evidence>
<dbReference type="RefSeq" id="WP_063361269.1">
    <property type="nucleotide sequence ID" value="NZ_AUXZ01000067.1"/>
</dbReference>
<evidence type="ECO:0000313" key="4">
    <source>
        <dbReference type="Proteomes" id="UP000076503"/>
    </source>
</evidence>
<keyword evidence="1" id="KW-0472">Membrane</keyword>
<dbReference type="OrthoDB" id="6249026at2"/>
<name>A0A167F4G5_9GAMM</name>
<dbReference type="EMBL" id="AUXZ01000067">
    <property type="protein sequence ID" value="KZN51626.1"/>
    <property type="molecule type" value="Genomic_DNA"/>
</dbReference>
<proteinExistence type="predicted"/>
<organism evidence="3 4">
    <name type="scientific">Pseudoalteromonas luteoviolacea H33</name>
    <dbReference type="NCBI Taxonomy" id="1365251"/>
    <lineage>
        <taxon>Bacteria</taxon>
        <taxon>Pseudomonadati</taxon>
        <taxon>Pseudomonadota</taxon>
        <taxon>Gammaproteobacteria</taxon>
        <taxon>Alteromonadales</taxon>
        <taxon>Pseudoalteromonadaceae</taxon>
        <taxon>Pseudoalteromonas</taxon>
    </lineage>
</organism>
<dbReference type="PATRIC" id="fig|1365251.3.peg.1686"/>
<feature type="domain" description="DUF4062" evidence="2">
    <location>
        <begin position="9"/>
        <end position="107"/>
    </location>
</feature>
<keyword evidence="1" id="KW-1133">Transmembrane helix</keyword>
<dbReference type="InterPro" id="IPR025139">
    <property type="entry name" value="DUF4062"/>
</dbReference>
<protein>
    <recommendedName>
        <fullName evidence="2">DUF4062 domain-containing protein</fullName>
    </recommendedName>
</protein>